<name>A0ABP0NA97_9DINO</name>
<sequence length="202" mass="22953">MLRHGLIAIHEWHTLSENQVHAMVEWQGALPEKQAIRLHLSLNYFIGSFVPFYLQEGPGTYRNKFSVFESKNQGIAALVEHAGNLPNGSRVLTLIQDKEKVIIQAMSGQHVGDVKYKRDEQVMDLLSRCLFQHDQHCPFAYQLRFVVKDVSITEAMWKSPAFQLFSGNPNDAAPKARAQPARKKVQKPAPKRGAVKKKPNRK</sequence>
<dbReference type="Proteomes" id="UP001642464">
    <property type="component" value="Unassembled WGS sequence"/>
</dbReference>
<feature type="region of interest" description="Disordered" evidence="1">
    <location>
        <begin position="166"/>
        <end position="202"/>
    </location>
</feature>
<dbReference type="EMBL" id="CAXAMM010027191">
    <property type="protein sequence ID" value="CAK9060363.1"/>
    <property type="molecule type" value="Genomic_DNA"/>
</dbReference>
<protein>
    <submittedName>
        <fullName evidence="2">Uncharacterized protein</fullName>
    </submittedName>
</protein>
<accession>A0ABP0NA97</accession>
<comment type="caution">
    <text evidence="2">The sequence shown here is derived from an EMBL/GenBank/DDBJ whole genome shotgun (WGS) entry which is preliminary data.</text>
</comment>
<evidence type="ECO:0000313" key="3">
    <source>
        <dbReference type="Proteomes" id="UP001642464"/>
    </source>
</evidence>
<keyword evidence="3" id="KW-1185">Reference proteome</keyword>
<reference evidence="2 3" key="1">
    <citation type="submission" date="2024-02" db="EMBL/GenBank/DDBJ databases">
        <authorList>
            <person name="Chen Y."/>
            <person name="Shah S."/>
            <person name="Dougan E. K."/>
            <person name="Thang M."/>
            <person name="Chan C."/>
        </authorList>
    </citation>
    <scope>NUCLEOTIDE SEQUENCE [LARGE SCALE GENOMIC DNA]</scope>
</reference>
<organism evidence="2 3">
    <name type="scientific">Durusdinium trenchii</name>
    <dbReference type="NCBI Taxonomy" id="1381693"/>
    <lineage>
        <taxon>Eukaryota</taxon>
        <taxon>Sar</taxon>
        <taxon>Alveolata</taxon>
        <taxon>Dinophyceae</taxon>
        <taxon>Suessiales</taxon>
        <taxon>Symbiodiniaceae</taxon>
        <taxon>Durusdinium</taxon>
    </lineage>
</organism>
<feature type="compositionally biased region" description="Basic residues" evidence="1">
    <location>
        <begin position="180"/>
        <end position="202"/>
    </location>
</feature>
<gene>
    <name evidence="2" type="ORF">SCF082_LOCUS31805</name>
</gene>
<evidence type="ECO:0000256" key="1">
    <source>
        <dbReference type="SAM" id="MobiDB-lite"/>
    </source>
</evidence>
<proteinExistence type="predicted"/>
<evidence type="ECO:0000313" key="2">
    <source>
        <dbReference type="EMBL" id="CAK9060363.1"/>
    </source>
</evidence>